<dbReference type="PANTHER" id="PTHR47957">
    <property type="entry name" value="ATP-DEPENDENT HELICASE HRQ1"/>
    <property type="match status" value="1"/>
</dbReference>
<dbReference type="Pfam" id="PF22982">
    <property type="entry name" value="WHD_HRQ1"/>
    <property type="match status" value="1"/>
</dbReference>
<dbReference type="GO" id="GO:0004523">
    <property type="term" value="F:RNA-DNA hybrid ribonuclease activity"/>
    <property type="evidence" value="ECO:0007669"/>
    <property type="project" value="InterPro"/>
</dbReference>
<comment type="caution">
    <text evidence="3">The sequence shown here is derived from an EMBL/GenBank/DDBJ whole genome shotgun (WGS) entry which is preliminary data.</text>
</comment>
<sequence length="235" mass="26168">MDASWTAQDKTEGSGFTIKNHLNLFICAGYEQVRADDAEEAEALSALRGLEAARHLGLQRILLLSDCQRIVRAFRERSEDLSWGALTIAPDLRAAAEVLEQHLACAAFELPLSLFYDEKYFGPGLNSAIPALKNKGLLSSYLSRDSLAKIWSYIGHEKKPSHAVSIQAIEAEKYKVVDKTSNEVLEEIEESKAFFEVYEGAVYMHQGKTYLVNALDLLGKVALCQEANLKYYTDA</sequence>
<dbReference type="OrthoDB" id="835439at2759"/>
<reference evidence="3 4" key="1">
    <citation type="journal article" date="2020" name="IScience">
        <title>Genome Sequencing of the Endangered Kingdonia uniflora (Circaeasteraceae, Ranunculales) Reveals Potential Mechanisms of Evolutionary Specialization.</title>
        <authorList>
            <person name="Sun Y."/>
            <person name="Deng T."/>
            <person name="Zhang A."/>
            <person name="Moore M.J."/>
            <person name="Landis J.B."/>
            <person name="Lin N."/>
            <person name="Zhang H."/>
            <person name="Zhang X."/>
            <person name="Huang J."/>
            <person name="Zhang X."/>
            <person name="Sun H."/>
            <person name="Wang H."/>
        </authorList>
    </citation>
    <scope>NUCLEOTIDE SEQUENCE [LARGE SCALE GENOMIC DNA]</scope>
    <source>
        <strain evidence="3">TB1705</strain>
        <tissue evidence="3">Leaf</tissue>
    </source>
</reference>
<organism evidence="3 4">
    <name type="scientific">Kingdonia uniflora</name>
    <dbReference type="NCBI Taxonomy" id="39325"/>
    <lineage>
        <taxon>Eukaryota</taxon>
        <taxon>Viridiplantae</taxon>
        <taxon>Streptophyta</taxon>
        <taxon>Embryophyta</taxon>
        <taxon>Tracheophyta</taxon>
        <taxon>Spermatophyta</taxon>
        <taxon>Magnoliopsida</taxon>
        <taxon>Ranunculales</taxon>
        <taxon>Circaeasteraceae</taxon>
        <taxon>Kingdonia</taxon>
    </lineage>
</organism>
<dbReference type="InterPro" id="IPR002156">
    <property type="entry name" value="RNaseH_domain"/>
</dbReference>
<dbReference type="GO" id="GO:0043138">
    <property type="term" value="F:3'-5' DNA helicase activity"/>
    <property type="evidence" value="ECO:0007669"/>
    <property type="project" value="TreeGrafter"/>
</dbReference>
<gene>
    <name evidence="3" type="ORF">GIB67_022761</name>
</gene>
<evidence type="ECO:0000259" key="1">
    <source>
        <dbReference type="Pfam" id="PF13456"/>
    </source>
</evidence>
<keyword evidence="4" id="KW-1185">Reference proteome</keyword>
<accession>A0A7J7LK18</accession>
<evidence type="ECO:0000313" key="3">
    <source>
        <dbReference type="EMBL" id="KAF6142882.1"/>
    </source>
</evidence>
<dbReference type="InterPro" id="IPR044730">
    <property type="entry name" value="RNase_H-like_dom_plant"/>
</dbReference>
<proteinExistence type="predicted"/>
<dbReference type="Gene3D" id="3.30.420.10">
    <property type="entry name" value="Ribonuclease H-like superfamily/Ribonuclease H"/>
    <property type="match status" value="1"/>
</dbReference>
<feature type="domain" description="ATP-dependent helicase HRQ1 winged helix" evidence="2">
    <location>
        <begin position="97"/>
        <end position="168"/>
    </location>
</feature>
<dbReference type="GO" id="GO:0036297">
    <property type="term" value="P:interstrand cross-link repair"/>
    <property type="evidence" value="ECO:0007669"/>
    <property type="project" value="TreeGrafter"/>
</dbReference>
<name>A0A7J7LK18_9MAGN</name>
<dbReference type="EMBL" id="JACGCM010002228">
    <property type="protein sequence ID" value="KAF6142882.1"/>
    <property type="molecule type" value="Genomic_DNA"/>
</dbReference>
<feature type="domain" description="RNase H type-1" evidence="1">
    <location>
        <begin position="2"/>
        <end position="79"/>
    </location>
</feature>
<dbReference type="GO" id="GO:0003676">
    <property type="term" value="F:nucleic acid binding"/>
    <property type="evidence" value="ECO:0007669"/>
    <property type="project" value="InterPro"/>
</dbReference>
<evidence type="ECO:0008006" key="5">
    <source>
        <dbReference type="Google" id="ProtNLM"/>
    </source>
</evidence>
<dbReference type="GO" id="GO:0006289">
    <property type="term" value="P:nucleotide-excision repair"/>
    <property type="evidence" value="ECO:0007669"/>
    <property type="project" value="TreeGrafter"/>
</dbReference>
<dbReference type="Pfam" id="PF13456">
    <property type="entry name" value="RVT_3"/>
    <property type="match status" value="1"/>
</dbReference>
<protein>
    <recommendedName>
        <fullName evidence="5">RNase H type-1 domain-containing protein</fullName>
    </recommendedName>
</protein>
<dbReference type="Proteomes" id="UP000541444">
    <property type="component" value="Unassembled WGS sequence"/>
</dbReference>
<dbReference type="CDD" id="cd06222">
    <property type="entry name" value="RNase_H_like"/>
    <property type="match status" value="1"/>
</dbReference>
<dbReference type="GO" id="GO:0005634">
    <property type="term" value="C:nucleus"/>
    <property type="evidence" value="ECO:0007669"/>
    <property type="project" value="TreeGrafter"/>
</dbReference>
<dbReference type="InterPro" id="IPR036397">
    <property type="entry name" value="RNaseH_sf"/>
</dbReference>
<dbReference type="PANTHER" id="PTHR47957:SF3">
    <property type="entry name" value="ATP-DEPENDENT HELICASE HRQ1"/>
    <property type="match status" value="1"/>
</dbReference>
<dbReference type="InterPro" id="IPR055227">
    <property type="entry name" value="HRQ1_WHD"/>
</dbReference>
<evidence type="ECO:0000313" key="4">
    <source>
        <dbReference type="Proteomes" id="UP000541444"/>
    </source>
</evidence>
<dbReference type="AlphaFoldDB" id="A0A7J7LK18"/>
<evidence type="ECO:0000259" key="2">
    <source>
        <dbReference type="Pfam" id="PF22982"/>
    </source>
</evidence>